<dbReference type="AlphaFoldDB" id="A0A6I9QM62"/>
<dbReference type="GO" id="GO:0006357">
    <property type="term" value="P:regulation of transcription by RNA polymerase II"/>
    <property type="evidence" value="ECO:0007669"/>
    <property type="project" value="TreeGrafter"/>
</dbReference>
<keyword evidence="7" id="KW-1185">Reference proteome</keyword>
<keyword evidence="3" id="KW-0479">Metal-binding</keyword>
<dbReference type="Pfam" id="PF02373">
    <property type="entry name" value="JmjC"/>
    <property type="match status" value="1"/>
</dbReference>
<evidence type="ECO:0000313" key="7">
    <source>
        <dbReference type="Proteomes" id="UP000504607"/>
    </source>
</evidence>
<evidence type="ECO:0000256" key="5">
    <source>
        <dbReference type="SAM" id="MobiDB-lite"/>
    </source>
</evidence>
<dbReference type="GO" id="GO:0032454">
    <property type="term" value="F:histone H3K9 demethylase activity"/>
    <property type="evidence" value="ECO:0007669"/>
    <property type="project" value="InterPro"/>
</dbReference>
<dbReference type="InParanoid" id="A0A6I9QM62"/>
<dbReference type="Gene3D" id="2.60.120.650">
    <property type="entry name" value="Cupin"/>
    <property type="match status" value="1"/>
</dbReference>
<organism evidence="7 8">
    <name type="scientific">Elaeis guineensis var. tenera</name>
    <name type="common">Oil palm</name>
    <dbReference type="NCBI Taxonomy" id="51953"/>
    <lineage>
        <taxon>Eukaryota</taxon>
        <taxon>Viridiplantae</taxon>
        <taxon>Streptophyta</taxon>
        <taxon>Embryophyta</taxon>
        <taxon>Tracheophyta</taxon>
        <taxon>Spermatophyta</taxon>
        <taxon>Magnoliopsida</taxon>
        <taxon>Liliopsida</taxon>
        <taxon>Arecaceae</taxon>
        <taxon>Arecoideae</taxon>
        <taxon>Cocoseae</taxon>
        <taxon>Elaeidinae</taxon>
        <taxon>Elaeis</taxon>
    </lineage>
</organism>
<dbReference type="Proteomes" id="UP000504607">
    <property type="component" value="Unplaced"/>
</dbReference>
<feature type="region of interest" description="Disordered" evidence="5">
    <location>
        <begin position="1"/>
        <end position="34"/>
    </location>
</feature>
<dbReference type="GO" id="GO:0031490">
    <property type="term" value="F:chromatin DNA binding"/>
    <property type="evidence" value="ECO:0007669"/>
    <property type="project" value="TreeGrafter"/>
</dbReference>
<dbReference type="OrthoDB" id="779791at2759"/>
<dbReference type="RefSeq" id="XP_010911611.2">
    <property type="nucleotide sequence ID" value="XM_010913309.2"/>
</dbReference>
<proteinExistence type="inferred from homology"/>
<dbReference type="GO" id="GO:0003712">
    <property type="term" value="F:transcription coregulator activity"/>
    <property type="evidence" value="ECO:0007669"/>
    <property type="project" value="TreeGrafter"/>
</dbReference>
<dbReference type="GO" id="GO:0000118">
    <property type="term" value="C:histone deacetylase complex"/>
    <property type="evidence" value="ECO:0007669"/>
    <property type="project" value="TreeGrafter"/>
</dbReference>
<comment type="similarity">
    <text evidence="2">Belongs to the JARID1 histone demethylase family.</text>
</comment>
<protein>
    <submittedName>
        <fullName evidence="8">Lysine-specific demethylase JMJ25</fullName>
    </submittedName>
</protein>
<dbReference type="SMART" id="SM00558">
    <property type="entry name" value="JmjC"/>
    <property type="match status" value="1"/>
</dbReference>
<evidence type="ECO:0000256" key="1">
    <source>
        <dbReference type="ARBA" id="ARBA00004123"/>
    </source>
</evidence>
<dbReference type="InterPro" id="IPR045109">
    <property type="entry name" value="LSDs-like"/>
</dbReference>
<evidence type="ECO:0000313" key="8">
    <source>
        <dbReference type="RefSeq" id="XP_010911611.2"/>
    </source>
</evidence>
<dbReference type="GO" id="GO:0046872">
    <property type="term" value="F:metal ion binding"/>
    <property type="evidence" value="ECO:0007669"/>
    <property type="project" value="UniProtKB-KW"/>
</dbReference>
<dbReference type="SUPFAM" id="SSF51197">
    <property type="entry name" value="Clavaminate synthase-like"/>
    <property type="match status" value="1"/>
</dbReference>
<dbReference type="PROSITE" id="PS51184">
    <property type="entry name" value="JMJC"/>
    <property type="match status" value="1"/>
</dbReference>
<evidence type="ECO:0000256" key="4">
    <source>
        <dbReference type="ARBA" id="ARBA00023242"/>
    </source>
</evidence>
<sequence>MSENFKYGVEKTNVGSRKRRWDEQQTDSSNNRQPEQLEGAALWDVFRREDVMKLQEYLNRHSAELRGLHCSPVEQVVHPIHDQAFYLTSEHKAKLKKEFGVEPWTFEQKPGEAVFIPSGCPHQVRNLKSCMKVALDFMSPESVHECIRLTEEYRVTHCHAQGQKLEAKKMVVYAVNQIVKDLEDSKSIFMFERE</sequence>
<keyword evidence="4" id="KW-0539">Nucleus</keyword>
<dbReference type="PANTHER" id="PTHR12549:SF11">
    <property type="entry name" value="LYSINE-SPECIFIC DEMETHYLASE JMJ25"/>
    <property type="match status" value="1"/>
</dbReference>
<evidence type="ECO:0000256" key="3">
    <source>
        <dbReference type="ARBA" id="ARBA00022723"/>
    </source>
</evidence>
<name>A0A6I9QM62_ELAGV</name>
<reference evidence="8" key="1">
    <citation type="submission" date="2025-08" db="UniProtKB">
        <authorList>
            <consortium name="RefSeq"/>
        </authorList>
    </citation>
    <scope>IDENTIFICATION</scope>
</reference>
<dbReference type="GO" id="GO:0000785">
    <property type="term" value="C:chromatin"/>
    <property type="evidence" value="ECO:0007669"/>
    <property type="project" value="TreeGrafter"/>
</dbReference>
<evidence type="ECO:0000256" key="2">
    <source>
        <dbReference type="ARBA" id="ARBA00006801"/>
    </source>
</evidence>
<evidence type="ECO:0000259" key="6">
    <source>
        <dbReference type="PROSITE" id="PS51184"/>
    </source>
</evidence>
<comment type="subcellular location">
    <subcellularLocation>
        <location evidence="1">Nucleus</location>
    </subcellularLocation>
</comment>
<accession>A0A6I9QM62</accession>
<dbReference type="InterPro" id="IPR003347">
    <property type="entry name" value="JmjC_dom"/>
</dbReference>
<gene>
    <name evidence="8" type="primary">LOC105037670</name>
</gene>
<dbReference type="PANTHER" id="PTHR12549">
    <property type="entry name" value="JMJC DOMAIN-CONTAINING HISTONE DEMETHYLATION PROTEIN"/>
    <property type="match status" value="1"/>
</dbReference>
<feature type="domain" description="JmjC" evidence="6">
    <location>
        <begin position="1"/>
        <end position="154"/>
    </location>
</feature>